<dbReference type="Proteomes" id="UP001178288">
    <property type="component" value="Chromosome"/>
</dbReference>
<sequence>MKRWTLVIFIMLVIGYLGFQYLEHRQQQLQLYDTSIMEYSKTNGNVQTLMLEAIGGTVYDVKRVNDDIDHSQYFLQLRIDEMEKAPVPKSYQQAHRDLLNSYKNFSKKLTIYQKNMIKDGMITKSNILELNSAYAQIIQASDHWYVIYKESLKNEGRSFPIVGSLQHQRFYEDETQTRIEIALSAVEYDIIPYVNQKDYGALYKMLSNPSVYLWVISYMNHMNVPEAYTSAHQHLLTAYINYYTLVKDVQVQDSLLNEEFLEKIKGCYQDMKQASEEWNEVYDHNHINY</sequence>
<gene>
    <name evidence="2" type="ORF">QNH39_10065</name>
</gene>
<organism evidence="2 3">
    <name type="scientific">Neobacillus novalis</name>
    <dbReference type="NCBI Taxonomy" id="220687"/>
    <lineage>
        <taxon>Bacteria</taxon>
        <taxon>Bacillati</taxon>
        <taxon>Bacillota</taxon>
        <taxon>Bacilli</taxon>
        <taxon>Bacillales</taxon>
        <taxon>Bacillaceae</taxon>
        <taxon>Neobacillus</taxon>
    </lineage>
</organism>
<accession>A0AA95MXS3</accession>
<feature type="transmembrane region" description="Helical" evidence="1">
    <location>
        <begin position="6"/>
        <end position="22"/>
    </location>
</feature>
<dbReference type="EMBL" id="CP126114">
    <property type="protein sequence ID" value="WHY88158.1"/>
    <property type="molecule type" value="Genomic_DNA"/>
</dbReference>
<evidence type="ECO:0000313" key="3">
    <source>
        <dbReference type="Proteomes" id="UP001178288"/>
    </source>
</evidence>
<keyword evidence="1" id="KW-1133">Transmembrane helix</keyword>
<protein>
    <submittedName>
        <fullName evidence="2">Uncharacterized protein</fullName>
    </submittedName>
</protein>
<dbReference type="AlphaFoldDB" id="A0AA95MXS3"/>
<proteinExistence type="predicted"/>
<reference evidence="2" key="1">
    <citation type="submission" date="2023-05" db="EMBL/GenBank/DDBJ databases">
        <title>Comparative genomics of Bacillaceae isolates and their secondary metabolite potential.</title>
        <authorList>
            <person name="Song L."/>
            <person name="Nielsen L.J."/>
            <person name="Mohite O."/>
            <person name="Xu X."/>
            <person name="Weber T."/>
            <person name="Kovacs A.T."/>
        </authorList>
    </citation>
    <scope>NUCLEOTIDE SEQUENCE</scope>
    <source>
        <strain evidence="2">XLM17</strain>
    </source>
</reference>
<keyword evidence="3" id="KW-1185">Reference proteome</keyword>
<name>A0AA95MXS3_9BACI</name>
<evidence type="ECO:0000256" key="1">
    <source>
        <dbReference type="SAM" id="Phobius"/>
    </source>
</evidence>
<evidence type="ECO:0000313" key="2">
    <source>
        <dbReference type="EMBL" id="WHY88158.1"/>
    </source>
</evidence>
<keyword evidence="1" id="KW-0812">Transmembrane</keyword>
<dbReference type="KEGG" id="nnv:QNH39_10065"/>
<dbReference type="RefSeq" id="WP_156482166.1">
    <property type="nucleotide sequence ID" value="NZ_CP126114.1"/>
</dbReference>
<keyword evidence="1" id="KW-0472">Membrane</keyword>